<feature type="compositionally biased region" description="Basic and acidic residues" evidence="1">
    <location>
        <begin position="12"/>
        <end position="21"/>
    </location>
</feature>
<feature type="region of interest" description="Disordered" evidence="1">
    <location>
        <begin position="1"/>
        <end position="21"/>
    </location>
</feature>
<name>A0A4U0R5S4_9RHOB</name>
<protein>
    <submittedName>
        <fullName evidence="4">Tripartite tricarboxylate transporter TctB family protein</fullName>
    </submittedName>
</protein>
<proteinExistence type="predicted"/>
<organism evidence="4 5">
    <name type="scientific">Paracoccus gahaiensis</name>
    <dbReference type="NCBI Taxonomy" id="1706839"/>
    <lineage>
        <taxon>Bacteria</taxon>
        <taxon>Pseudomonadati</taxon>
        <taxon>Pseudomonadota</taxon>
        <taxon>Alphaproteobacteria</taxon>
        <taxon>Rhodobacterales</taxon>
        <taxon>Paracoccaceae</taxon>
        <taxon>Paracoccus</taxon>
    </lineage>
</organism>
<keyword evidence="5" id="KW-1185">Reference proteome</keyword>
<feature type="transmembrane region" description="Helical" evidence="2">
    <location>
        <begin position="113"/>
        <end position="142"/>
    </location>
</feature>
<keyword evidence="2" id="KW-1133">Transmembrane helix</keyword>
<reference evidence="4 5" key="1">
    <citation type="submission" date="2019-04" db="EMBL/GenBank/DDBJ databases">
        <authorList>
            <person name="Li J."/>
        </authorList>
    </citation>
    <scope>NUCLEOTIDE SEQUENCE [LARGE SCALE GENOMIC DNA]</scope>
    <source>
        <strain evidence="4 5">KCTC 42687</strain>
    </source>
</reference>
<accession>A0A4U0R5S4</accession>
<evidence type="ECO:0000313" key="5">
    <source>
        <dbReference type="Proteomes" id="UP000309747"/>
    </source>
</evidence>
<evidence type="ECO:0000313" key="4">
    <source>
        <dbReference type="EMBL" id="TJZ90225.1"/>
    </source>
</evidence>
<evidence type="ECO:0000259" key="3">
    <source>
        <dbReference type="Pfam" id="PF07331"/>
    </source>
</evidence>
<feature type="transmembrane region" description="Helical" evidence="2">
    <location>
        <begin position="37"/>
        <end position="55"/>
    </location>
</feature>
<comment type="caution">
    <text evidence="4">The sequence shown here is derived from an EMBL/GenBank/DDBJ whole genome shotgun (WGS) entry which is preliminary data.</text>
</comment>
<evidence type="ECO:0000256" key="2">
    <source>
        <dbReference type="SAM" id="Phobius"/>
    </source>
</evidence>
<keyword evidence="2" id="KW-0812">Transmembrane</keyword>
<dbReference type="InterPro" id="IPR009936">
    <property type="entry name" value="DUF1468"/>
</dbReference>
<dbReference type="AlphaFoldDB" id="A0A4U0R5S4"/>
<dbReference type="Proteomes" id="UP000309747">
    <property type="component" value="Unassembled WGS sequence"/>
</dbReference>
<dbReference type="Pfam" id="PF07331">
    <property type="entry name" value="TctB"/>
    <property type="match status" value="1"/>
</dbReference>
<feature type="transmembrane region" description="Helical" evidence="2">
    <location>
        <begin position="67"/>
        <end position="86"/>
    </location>
</feature>
<feature type="transmembrane region" description="Helical" evidence="2">
    <location>
        <begin position="149"/>
        <end position="171"/>
    </location>
</feature>
<keyword evidence="2" id="KW-0472">Membrane</keyword>
<dbReference type="OrthoDB" id="7871698at2"/>
<dbReference type="EMBL" id="SUNI01000018">
    <property type="protein sequence ID" value="TJZ90225.1"/>
    <property type="molecule type" value="Genomic_DNA"/>
</dbReference>
<gene>
    <name evidence="4" type="ORF">FA743_15770</name>
</gene>
<evidence type="ECO:0000256" key="1">
    <source>
        <dbReference type="SAM" id="MobiDB-lite"/>
    </source>
</evidence>
<sequence length="180" mass="19004">MPTSSNSIRAGSEVDTKVEKEPVAKSPELAYGIPPRAGAVVFALVAAAAMAGYAWTILGTARNAGDWLLIIPATIIGVAALLWAAIVDGKSLVRQSGRRVQFLTDPAGKPVTLLILIGAYALSLPFLGFDGGTVIFLALALLIQGERRVWLIVLNAIAGTALMVWVFHGLLMVRLPLSIF</sequence>
<feature type="domain" description="DUF1468" evidence="3">
    <location>
        <begin position="38"/>
        <end position="176"/>
    </location>
</feature>